<evidence type="ECO:0000256" key="1">
    <source>
        <dbReference type="SAM" id="MobiDB-lite"/>
    </source>
</evidence>
<protein>
    <submittedName>
        <fullName evidence="3">Conserved domain protein</fullName>
    </submittedName>
</protein>
<organism evidence="2 3">
    <name type="scientific">Steinernema glaseri</name>
    <dbReference type="NCBI Taxonomy" id="37863"/>
    <lineage>
        <taxon>Eukaryota</taxon>
        <taxon>Metazoa</taxon>
        <taxon>Ecdysozoa</taxon>
        <taxon>Nematoda</taxon>
        <taxon>Chromadorea</taxon>
        <taxon>Rhabditida</taxon>
        <taxon>Tylenchina</taxon>
        <taxon>Panagrolaimomorpha</taxon>
        <taxon>Strongyloidoidea</taxon>
        <taxon>Steinernematidae</taxon>
        <taxon>Steinernema</taxon>
    </lineage>
</organism>
<dbReference type="WBParaSite" id="L893_g16703.t1">
    <property type="protein sequence ID" value="L893_g16703.t1"/>
    <property type="gene ID" value="L893_g16703"/>
</dbReference>
<keyword evidence="2" id="KW-1185">Reference proteome</keyword>
<name>A0A1I7YIP9_9BILA</name>
<accession>A0A1I7YIP9</accession>
<proteinExistence type="predicted"/>
<evidence type="ECO:0000313" key="3">
    <source>
        <dbReference type="WBParaSite" id="L893_g16703.t1"/>
    </source>
</evidence>
<evidence type="ECO:0000313" key="2">
    <source>
        <dbReference type="Proteomes" id="UP000095287"/>
    </source>
</evidence>
<dbReference type="AlphaFoldDB" id="A0A1I7YIP9"/>
<feature type="region of interest" description="Disordered" evidence="1">
    <location>
        <begin position="1"/>
        <end position="23"/>
    </location>
</feature>
<dbReference type="Proteomes" id="UP000095287">
    <property type="component" value="Unplaced"/>
</dbReference>
<sequence>MRDLFSKSVKRSGHRILTTTKDPPIFGAPYKTDSSENFGRKVLKRK</sequence>
<reference evidence="3" key="1">
    <citation type="submission" date="2016-11" db="UniProtKB">
        <authorList>
            <consortium name="WormBaseParasite"/>
        </authorList>
    </citation>
    <scope>IDENTIFICATION</scope>
</reference>